<dbReference type="Proteomes" id="UP001597168">
    <property type="component" value="Unassembled WGS sequence"/>
</dbReference>
<organism evidence="2 3">
    <name type="scientific">Saccharothrix hoggarensis</name>
    <dbReference type="NCBI Taxonomy" id="913853"/>
    <lineage>
        <taxon>Bacteria</taxon>
        <taxon>Bacillati</taxon>
        <taxon>Actinomycetota</taxon>
        <taxon>Actinomycetes</taxon>
        <taxon>Pseudonocardiales</taxon>
        <taxon>Pseudonocardiaceae</taxon>
        <taxon>Saccharothrix</taxon>
    </lineage>
</organism>
<gene>
    <name evidence="2" type="ORF">ACFQ3T_31510</name>
</gene>
<dbReference type="InterPro" id="IPR036724">
    <property type="entry name" value="Cobalamin-bd_sf"/>
</dbReference>
<dbReference type="Pfam" id="PF02310">
    <property type="entry name" value="B12-binding"/>
    <property type="match status" value="1"/>
</dbReference>
<evidence type="ECO:0000313" key="2">
    <source>
        <dbReference type="EMBL" id="MFD1151685.1"/>
    </source>
</evidence>
<feature type="domain" description="B12-binding" evidence="1">
    <location>
        <begin position="12"/>
        <end position="147"/>
    </location>
</feature>
<name>A0ABW3R420_9PSEU</name>
<dbReference type="EMBL" id="JBHTLK010000265">
    <property type="protein sequence ID" value="MFD1151685.1"/>
    <property type="molecule type" value="Genomic_DNA"/>
</dbReference>
<dbReference type="RefSeq" id="WP_380728917.1">
    <property type="nucleotide sequence ID" value="NZ_JBHTLK010000265.1"/>
</dbReference>
<keyword evidence="3" id="KW-1185">Reference proteome</keyword>
<sequence>MSNAPTALAVRPVRVVLSSVFSDAHTWNLVFLQLLLEEHGCQVTNLGACVPEDLLLEHCRDHRPDLVVISTVNGHGHLDGVRLARLLRADPDTADLRLVIGGKLGVAGGAESRHELLAAGFDLVVEDSDPSRLVGYVEGLRRPALPSGRTTS</sequence>
<comment type="caution">
    <text evidence="2">The sequence shown here is derived from an EMBL/GenBank/DDBJ whole genome shotgun (WGS) entry which is preliminary data.</text>
</comment>
<accession>A0ABW3R420</accession>
<dbReference type="Gene3D" id="3.40.50.280">
    <property type="entry name" value="Cobalamin-binding domain"/>
    <property type="match status" value="1"/>
</dbReference>
<dbReference type="PROSITE" id="PS51332">
    <property type="entry name" value="B12_BINDING"/>
    <property type="match status" value="1"/>
</dbReference>
<evidence type="ECO:0000259" key="1">
    <source>
        <dbReference type="PROSITE" id="PS51332"/>
    </source>
</evidence>
<reference evidence="3" key="1">
    <citation type="journal article" date="2019" name="Int. J. Syst. Evol. Microbiol.">
        <title>The Global Catalogue of Microorganisms (GCM) 10K type strain sequencing project: providing services to taxonomists for standard genome sequencing and annotation.</title>
        <authorList>
            <consortium name="The Broad Institute Genomics Platform"/>
            <consortium name="The Broad Institute Genome Sequencing Center for Infectious Disease"/>
            <person name="Wu L."/>
            <person name="Ma J."/>
        </authorList>
    </citation>
    <scope>NUCLEOTIDE SEQUENCE [LARGE SCALE GENOMIC DNA]</scope>
    <source>
        <strain evidence="3">CCUG 60214</strain>
    </source>
</reference>
<evidence type="ECO:0000313" key="3">
    <source>
        <dbReference type="Proteomes" id="UP001597168"/>
    </source>
</evidence>
<proteinExistence type="predicted"/>
<dbReference type="SUPFAM" id="SSF52242">
    <property type="entry name" value="Cobalamin (vitamin B12)-binding domain"/>
    <property type="match status" value="1"/>
</dbReference>
<protein>
    <submittedName>
        <fullName evidence="2">Cobalamin B12-binding domain-containing protein</fullName>
    </submittedName>
</protein>
<dbReference type="InterPro" id="IPR006158">
    <property type="entry name" value="Cobalamin-bd"/>
</dbReference>